<accession>A0A9N9LEX0</accession>
<feature type="domain" description="Homologous-pairing protein 2 winged helix" evidence="7">
    <location>
        <begin position="200"/>
        <end position="250"/>
    </location>
</feature>
<evidence type="ECO:0000256" key="6">
    <source>
        <dbReference type="SAM" id="MobiDB-lite"/>
    </source>
</evidence>
<evidence type="ECO:0000256" key="4">
    <source>
        <dbReference type="ARBA" id="ARBA00023242"/>
    </source>
</evidence>
<dbReference type="PANTHER" id="PTHR15938:SF0">
    <property type="entry name" value="HOMOLOGOUS-PAIRING PROTEIN 2 HOMOLOG"/>
    <property type="match status" value="1"/>
</dbReference>
<dbReference type="PANTHER" id="PTHR15938">
    <property type="entry name" value="TBP-1 INTERACTING PROTEIN"/>
    <property type="match status" value="1"/>
</dbReference>
<dbReference type="GO" id="GO:0000794">
    <property type="term" value="C:condensed nuclear chromosome"/>
    <property type="evidence" value="ECO:0007669"/>
    <property type="project" value="TreeGrafter"/>
</dbReference>
<dbReference type="Proteomes" id="UP000701801">
    <property type="component" value="Unassembled WGS sequence"/>
</dbReference>
<evidence type="ECO:0000256" key="5">
    <source>
        <dbReference type="ARBA" id="ARBA00023254"/>
    </source>
</evidence>
<feature type="compositionally biased region" description="Basic and acidic residues" evidence="6">
    <location>
        <begin position="65"/>
        <end position="79"/>
    </location>
</feature>
<gene>
    <name evidence="8" type="ORF">HYALB_00006926</name>
</gene>
<feature type="region of interest" description="Disordered" evidence="6">
    <location>
        <begin position="351"/>
        <end position="383"/>
    </location>
</feature>
<dbReference type="AlphaFoldDB" id="A0A9N9LEX0"/>
<feature type="region of interest" description="Disordered" evidence="6">
    <location>
        <begin position="1"/>
        <end position="144"/>
    </location>
</feature>
<dbReference type="Gene3D" id="1.10.10.10">
    <property type="entry name" value="Winged helix-like DNA-binding domain superfamily/Winged helix DNA-binding domain"/>
    <property type="match status" value="1"/>
</dbReference>
<keyword evidence="9" id="KW-1185">Reference proteome</keyword>
<feature type="region of interest" description="Disordered" evidence="6">
    <location>
        <begin position="156"/>
        <end position="197"/>
    </location>
</feature>
<evidence type="ECO:0000313" key="8">
    <source>
        <dbReference type="EMBL" id="CAG8971377.1"/>
    </source>
</evidence>
<feature type="compositionally biased region" description="Gly residues" evidence="6">
    <location>
        <begin position="98"/>
        <end position="108"/>
    </location>
</feature>
<proteinExistence type="inferred from homology"/>
<dbReference type="EMBL" id="CAJVRM010000018">
    <property type="protein sequence ID" value="CAG8971377.1"/>
    <property type="molecule type" value="Genomic_DNA"/>
</dbReference>
<dbReference type="GO" id="GO:0000709">
    <property type="term" value="P:meiotic joint molecule formation"/>
    <property type="evidence" value="ECO:0007669"/>
    <property type="project" value="TreeGrafter"/>
</dbReference>
<dbReference type="OrthoDB" id="272266at2759"/>
<evidence type="ECO:0000259" key="7">
    <source>
        <dbReference type="Pfam" id="PF07106"/>
    </source>
</evidence>
<name>A0A9N9LEX0_9HELO</name>
<keyword evidence="4" id="KW-0539">Nucleus</keyword>
<evidence type="ECO:0000256" key="2">
    <source>
        <dbReference type="ARBA" id="ARBA00007922"/>
    </source>
</evidence>
<evidence type="ECO:0000313" key="9">
    <source>
        <dbReference type="Proteomes" id="UP000701801"/>
    </source>
</evidence>
<reference evidence="8" key="1">
    <citation type="submission" date="2021-07" db="EMBL/GenBank/DDBJ databases">
        <authorList>
            <person name="Durling M."/>
        </authorList>
    </citation>
    <scope>NUCLEOTIDE SEQUENCE</scope>
</reference>
<dbReference type="InterPro" id="IPR036388">
    <property type="entry name" value="WH-like_DNA-bd_sf"/>
</dbReference>
<feature type="compositionally biased region" description="Polar residues" evidence="6">
    <location>
        <begin position="24"/>
        <end position="35"/>
    </location>
</feature>
<evidence type="ECO:0000256" key="1">
    <source>
        <dbReference type="ARBA" id="ARBA00004123"/>
    </source>
</evidence>
<feature type="compositionally biased region" description="Basic and acidic residues" evidence="6">
    <location>
        <begin position="123"/>
        <end position="144"/>
    </location>
</feature>
<dbReference type="Pfam" id="PF07106">
    <property type="entry name" value="WHD_TBPIP"/>
    <property type="match status" value="1"/>
</dbReference>
<comment type="subcellular location">
    <subcellularLocation>
        <location evidence="1">Nucleus</location>
    </subcellularLocation>
</comment>
<dbReference type="GO" id="GO:0007129">
    <property type="term" value="P:homologous chromosome pairing at meiosis"/>
    <property type="evidence" value="ECO:0007669"/>
    <property type="project" value="TreeGrafter"/>
</dbReference>
<dbReference type="InterPro" id="IPR010776">
    <property type="entry name" value="Hop2_WH_dom"/>
</dbReference>
<dbReference type="GO" id="GO:0120230">
    <property type="term" value="F:recombinase activator activity"/>
    <property type="evidence" value="ECO:0007669"/>
    <property type="project" value="TreeGrafter"/>
</dbReference>
<comment type="caution">
    <text evidence="8">The sequence shown here is derived from an EMBL/GenBank/DDBJ whole genome shotgun (WGS) entry which is preliminary data.</text>
</comment>
<dbReference type="GO" id="GO:0010774">
    <property type="term" value="P:meiotic strand invasion involved in reciprocal meiotic recombination"/>
    <property type="evidence" value="ECO:0007669"/>
    <property type="project" value="TreeGrafter"/>
</dbReference>
<dbReference type="GO" id="GO:0003690">
    <property type="term" value="F:double-stranded DNA binding"/>
    <property type="evidence" value="ECO:0007669"/>
    <property type="project" value="TreeGrafter"/>
</dbReference>
<sequence>MAPRAPSKKEKEKEKEATPARSPSVLSVASNTPLSSVAEAGKDVTSSPLKARSEEAKVKKSRVGAGEKRGKGKGEKGEKGVSAVVGEDREDDEEMQGLEGGNGNGGGEGMKEGTGTATATDILKPKTEDAKIKKSKPASEKAKVAKAKLEKGLAASEKAKVVKAGKEKKDVAGGSKEKVEKGKEKAEKGKEKVEKVSGEEAEKLILQYLKEQNRPYSATEISANLHGKVTKTLADKLLKEMEQNGQLQAKATNGDKKGSQWVFWYPQTTQDSVLSTTQDPSSTASPSELAAYESTIQTLTTTTIPPLKYTLKTLTATLSTILSTPSTPALAILVEELRTGIAEKSMRLQDLKGEGEEPSLDKASGQCEGKSGGGGGKEKAKKAVKKEEAEKIEKEWKYWKDALGRRKRCWKEVEGQLLEGMGREELWERVGIEVGEGDELWLK</sequence>
<dbReference type="GO" id="GO:0120231">
    <property type="term" value="C:DNA recombinase auxiliary factor complex"/>
    <property type="evidence" value="ECO:0007669"/>
    <property type="project" value="TreeGrafter"/>
</dbReference>
<evidence type="ECO:0000256" key="3">
    <source>
        <dbReference type="ARBA" id="ARBA00023172"/>
    </source>
</evidence>
<organism evidence="8 9">
    <name type="scientific">Hymenoscyphus albidus</name>
    <dbReference type="NCBI Taxonomy" id="595503"/>
    <lineage>
        <taxon>Eukaryota</taxon>
        <taxon>Fungi</taxon>
        <taxon>Dikarya</taxon>
        <taxon>Ascomycota</taxon>
        <taxon>Pezizomycotina</taxon>
        <taxon>Leotiomycetes</taxon>
        <taxon>Helotiales</taxon>
        <taxon>Helotiaceae</taxon>
        <taxon>Hymenoscyphus</taxon>
    </lineage>
</organism>
<feature type="compositionally biased region" description="Basic and acidic residues" evidence="6">
    <location>
        <begin position="7"/>
        <end position="18"/>
    </location>
</feature>
<comment type="similarity">
    <text evidence="2">Belongs to the HOP2 family.</text>
</comment>
<keyword evidence="3" id="KW-0233">DNA recombination</keyword>
<protein>
    <recommendedName>
        <fullName evidence="7">Homologous-pairing protein 2 winged helix domain-containing protein</fullName>
    </recommendedName>
</protein>
<keyword evidence="5" id="KW-0469">Meiosis</keyword>